<dbReference type="GO" id="GO:0003677">
    <property type="term" value="F:DNA binding"/>
    <property type="evidence" value="ECO:0007669"/>
    <property type="project" value="UniProtKB-KW"/>
</dbReference>
<dbReference type="PROSITE" id="PS50987">
    <property type="entry name" value="HTH_ARSR_2"/>
    <property type="match status" value="1"/>
</dbReference>
<dbReference type="AlphaFoldDB" id="A0A6I4VQN5"/>
<evidence type="ECO:0000313" key="5">
    <source>
        <dbReference type="EMBL" id="MXQ52701.1"/>
    </source>
</evidence>
<dbReference type="SMART" id="SM00418">
    <property type="entry name" value="HTH_ARSR"/>
    <property type="match status" value="1"/>
</dbReference>
<evidence type="ECO:0000256" key="2">
    <source>
        <dbReference type="ARBA" id="ARBA00023125"/>
    </source>
</evidence>
<dbReference type="InterPro" id="IPR001845">
    <property type="entry name" value="HTH_ArsR_DNA-bd_dom"/>
</dbReference>
<organism evidence="5 6">
    <name type="scientific">Shimazuella alba</name>
    <dbReference type="NCBI Taxonomy" id="2690964"/>
    <lineage>
        <taxon>Bacteria</taxon>
        <taxon>Bacillati</taxon>
        <taxon>Bacillota</taxon>
        <taxon>Bacilli</taxon>
        <taxon>Bacillales</taxon>
        <taxon>Thermoactinomycetaceae</taxon>
        <taxon>Shimazuella</taxon>
    </lineage>
</organism>
<dbReference type="InterPro" id="IPR051081">
    <property type="entry name" value="HTH_MetalResp_TranReg"/>
</dbReference>
<dbReference type="Gene3D" id="1.10.10.10">
    <property type="entry name" value="Winged helix-like DNA-binding domain superfamily/Winged helix DNA-binding domain"/>
    <property type="match status" value="1"/>
</dbReference>
<gene>
    <name evidence="5" type="ORF">GSM42_02890</name>
</gene>
<evidence type="ECO:0000313" key="6">
    <source>
        <dbReference type="Proteomes" id="UP000430692"/>
    </source>
</evidence>
<dbReference type="Proteomes" id="UP000430692">
    <property type="component" value="Unassembled WGS sequence"/>
</dbReference>
<keyword evidence="2" id="KW-0238">DNA-binding</keyword>
<keyword evidence="3" id="KW-0804">Transcription</keyword>
<keyword evidence="6" id="KW-1185">Reference proteome</keyword>
<evidence type="ECO:0000256" key="1">
    <source>
        <dbReference type="ARBA" id="ARBA00023015"/>
    </source>
</evidence>
<dbReference type="NCBIfam" id="NF033788">
    <property type="entry name" value="HTH_metalloreg"/>
    <property type="match status" value="1"/>
</dbReference>
<reference evidence="5 6" key="1">
    <citation type="submission" date="2019-12" db="EMBL/GenBank/DDBJ databases">
        <title>Whole-genome analyses of novel actinobacteria.</title>
        <authorList>
            <person name="Sahin N."/>
            <person name="Saygin H."/>
        </authorList>
    </citation>
    <scope>NUCLEOTIDE SEQUENCE [LARGE SCALE GENOMIC DNA]</scope>
    <source>
        <strain evidence="5 6">KC615</strain>
    </source>
</reference>
<dbReference type="GO" id="GO:0003700">
    <property type="term" value="F:DNA-binding transcription factor activity"/>
    <property type="evidence" value="ECO:0007669"/>
    <property type="project" value="InterPro"/>
</dbReference>
<dbReference type="PANTHER" id="PTHR33154">
    <property type="entry name" value="TRANSCRIPTIONAL REGULATOR, ARSR FAMILY"/>
    <property type="match status" value="1"/>
</dbReference>
<evidence type="ECO:0000259" key="4">
    <source>
        <dbReference type="PROSITE" id="PS50987"/>
    </source>
</evidence>
<dbReference type="Pfam" id="PF01022">
    <property type="entry name" value="HTH_5"/>
    <property type="match status" value="1"/>
</dbReference>
<sequence>MMNMDIFEVLAEPHRRFMLDLLRIRERSVGELVKESHLSQPGVSKHLRILREAGLVKVRSAAQKNIYSICPKPLREIDAWLELYRHFWSDKLDALESFLDNEQN</sequence>
<dbReference type="SUPFAM" id="SSF46785">
    <property type="entry name" value="Winged helix' DNA-binding domain"/>
    <property type="match status" value="1"/>
</dbReference>
<dbReference type="EMBL" id="WUUL01000002">
    <property type="protein sequence ID" value="MXQ52701.1"/>
    <property type="molecule type" value="Genomic_DNA"/>
</dbReference>
<dbReference type="CDD" id="cd00090">
    <property type="entry name" value="HTH_ARSR"/>
    <property type="match status" value="1"/>
</dbReference>
<dbReference type="InterPro" id="IPR036390">
    <property type="entry name" value="WH_DNA-bd_sf"/>
</dbReference>
<dbReference type="InterPro" id="IPR011991">
    <property type="entry name" value="ArsR-like_HTH"/>
</dbReference>
<feature type="domain" description="HTH arsR-type" evidence="4">
    <location>
        <begin position="1"/>
        <end position="91"/>
    </location>
</feature>
<comment type="caution">
    <text evidence="5">The sequence shown here is derived from an EMBL/GenBank/DDBJ whole genome shotgun (WGS) entry which is preliminary data.</text>
</comment>
<keyword evidence="1" id="KW-0805">Transcription regulation</keyword>
<evidence type="ECO:0000256" key="3">
    <source>
        <dbReference type="ARBA" id="ARBA00023163"/>
    </source>
</evidence>
<name>A0A6I4VQN5_9BACL</name>
<proteinExistence type="predicted"/>
<protein>
    <submittedName>
        <fullName evidence="5">Metalloregulator ArsR/SmtB family transcription factor</fullName>
    </submittedName>
</protein>
<dbReference type="PANTHER" id="PTHR33154:SF33">
    <property type="entry name" value="TRANSCRIPTIONAL REPRESSOR SDPR"/>
    <property type="match status" value="1"/>
</dbReference>
<dbReference type="InterPro" id="IPR036388">
    <property type="entry name" value="WH-like_DNA-bd_sf"/>
</dbReference>
<dbReference type="PRINTS" id="PR00778">
    <property type="entry name" value="HTHARSR"/>
</dbReference>
<accession>A0A6I4VQN5</accession>